<dbReference type="RefSeq" id="WP_089211429.1">
    <property type="nucleotide sequence ID" value="NZ_FZOD01000048.1"/>
</dbReference>
<dbReference type="Pfam" id="PF00512">
    <property type="entry name" value="HisKA"/>
    <property type="match status" value="1"/>
</dbReference>
<dbReference type="InterPro" id="IPR003661">
    <property type="entry name" value="HisK_dim/P_dom"/>
</dbReference>
<dbReference type="PRINTS" id="PR00344">
    <property type="entry name" value="BCTRLSENSOR"/>
</dbReference>
<dbReference type="SUPFAM" id="SSF47384">
    <property type="entry name" value="Homodimeric domain of signal transducing histidine kinase"/>
    <property type="match status" value="1"/>
</dbReference>
<evidence type="ECO:0000256" key="4">
    <source>
        <dbReference type="ARBA" id="ARBA00022553"/>
    </source>
</evidence>
<evidence type="ECO:0000256" key="1">
    <source>
        <dbReference type="ARBA" id="ARBA00000085"/>
    </source>
</evidence>
<sequence>MRLVSRLRSILRLRSIQGRYTTAATALLLVVLVVVGVSCDLVIRYRIEDDVFKSAERVASQWSAAARTGGMPEMIPASGGVDLVQLVDAQGAVVRASRRARGRAPLSAIRPPSNDRFQRLHDNGLLLMAIRVSPAPEAPVIYAGSAEPRLLGRHYLELFLAVAALVLLGLAGWLTWWVVGRTLRPVAAIRARMAEITGSDVSLRVPVPAGEDEFALLARTANQSLERLQEVVEQQRQFASTTSHELRTPIAGLRMQLEEALLYPDEVDAVDSIRGALSATGRLEAIVNDLLLLARLRVAEPAARELIDLGKLVTEEAMQVSQSAGVAVYVHAASGVWVSGSQIRLIRVVGNLLSNARRHAAASVEVSVEAIDGRAVLAVVDDGAGVAPADRERVFERFTRLADGRRRDAGGSGLGLAISRDIAEAHRGSLRIEDSPRGARFVLRLPLLHVQGGVEGSASTDHYGPTPTDHADHTHPPPAGASDAEPPGINSPKTAKTSHLRLPETRGLVGAWSGWDGTDPRLSWNPTD</sequence>
<feature type="transmembrane region" description="Helical" evidence="12">
    <location>
        <begin position="20"/>
        <end position="43"/>
    </location>
</feature>
<evidence type="ECO:0000256" key="9">
    <source>
        <dbReference type="ARBA" id="ARBA00023012"/>
    </source>
</evidence>
<dbReference type="GO" id="GO:0000155">
    <property type="term" value="F:phosphorelay sensor kinase activity"/>
    <property type="evidence" value="ECO:0007669"/>
    <property type="project" value="InterPro"/>
</dbReference>
<dbReference type="InterPro" id="IPR004358">
    <property type="entry name" value="Sig_transdc_His_kin-like_C"/>
</dbReference>
<dbReference type="EMBL" id="FZOD01000048">
    <property type="protein sequence ID" value="SNT47409.1"/>
    <property type="molecule type" value="Genomic_DNA"/>
</dbReference>
<comment type="subcellular location">
    <subcellularLocation>
        <location evidence="2">Cell membrane</location>
    </subcellularLocation>
</comment>
<keyword evidence="10 12" id="KW-0472">Membrane</keyword>
<dbReference type="PROSITE" id="PS50885">
    <property type="entry name" value="HAMP"/>
    <property type="match status" value="1"/>
</dbReference>
<evidence type="ECO:0000256" key="2">
    <source>
        <dbReference type="ARBA" id="ARBA00004236"/>
    </source>
</evidence>
<keyword evidence="7 15" id="KW-0418">Kinase</keyword>
<accession>A0A239MZV2</accession>
<feature type="transmembrane region" description="Helical" evidence="12">
    <location>
        <begin position="158"/>
        <end position="179"/>
    </location>
</feature>
<dbReference type="InterPro" id="IPR050428">
    <property type="entry name" value="TCS_sensor_his_kinase"/>
</dbReference>
<organism evidence="15 16">
    <name type="scientific">Streptosporangium subroseum</name>
    <dbReference type="NCBI Taxonomy" id="106412"/>
    <lineage>
        <taxon>Bacteria</taxon>
        <taxon>Bacillati</taxon>
        <taxon>Actinomycetota</taxon>
        <taxon>Actinomycetes</taxon>
        <taxon>Streptosporangiales</taxon>
        <taxon>Streptosporangiaceae</taxon>
        <taxon>Streptosporangium</taxon>
    </lineage>
</organism>
<gene>
    <name evidence="15" type="ORF">SAMN05216276_10481</name>
</gene>
<dbReference type="InterPro" id="IPR036890">
    <property type="entry name" value="HATPase_C_sf"/>
</dbReference>
<keyword evidence="16" id="KW-1185">Reference proteome</keyword>
<dbReference type="CDD" id="cd00082">
    <property type="entry name" value="HisKA"/>
    <property type="match status" value="1"/>
</dbReference>
<keyword evidence="9" id="KW-0902">Two-component regulatory system</keyword>
<protein>
    <recommendedName>
        <fullName evidence="3">histidine kinase</fullName>
        <ecNumber evidence="3">2.7.13.3</ecNumber>
    </recommendedName>
</protein>
<dbReference type="Gene3D" id="1.10.287.130">
    <property type="match status" value="1"/>
</dbReference>
<keyword evidence="6 12" id="KW-0812">Transmembrane</keyword>
<evidence type="ECO:0000256" key="7">
    <source>
        <dbReference type="ARBA" id="ARBA00022777"/>
    </source>
</evidence>
<evidence type="ECO:0000313" key="16">
    <source>
        <dbReference type="Proteomes" id="UP000198282"/>
    </source>
</evidence>
<name>A0A239MZV2_9ACTN</name>
<evidence type="ECO:0000256" key="12">
    <source>
        <dbReference type="SAM" id="Phobius"/>
    </source>
</evidence>
<dbReference type="SMART" id="SM00387">
    <property type="entry name" value="HATPase_c"/>
    <property type="match status" value="1"/>
</dbReference>
<dbReference type="Gene3D" id="6.10.340.10">
    <property type="match status" value="1"/>
</dbReference>
<dbReference type="PANTHER" id="PTHR45436:SF5">
    <property type="entry name" value="SENSOR HISTIDINE KINASE TRCS"/>
    <property type="match status" value="1"/>
</dbReference>
<dbReference type="Pfam" id="PF02518">
    <property type="entry name" value="HATPase_c"/>
    <property type="match status" value="1"/>
</dbReference>
<dbReference type="SUPFAM" id="SSF158472">
    <property type="entry name" value="HAMP domain-like"/>
    <property type="match status" value="1"/>
</dbReference>
<evidence type="ECO:0000256" key="3">
    <source>
        <dbReference type="ARBA" id="ARBA00012438"/>
    </source>
</evidence>
<evidence type="ECO:0000259" key="13">
    <source>
        <dbReference type="PROSITE" id="PS50109"/>
    </source>
</evidence>
<dbReference type="CDD" id="cd00075">
    <property type="entry name" value="HATPase"/>
    <property type="match status" value="1"/>
</dbReference>
<dbReference type="EC" id="2.7.13.3" evidence="3"/>
<dbReference type="PROSITE" id="PS50109">
    <property type="entry name" value="HIS_KIN"/>
    <property type="match status" value="1"/>
</dbReference>
<dbReference type="Gene3D" id="3.30.565.10">
    <property type="entry name" value="Histidine kinase-like ATPase, C-terminal domain"/>
    <property type="match status" value="1"/>
</dbReference>
<dbReference type="GO" id="GO:0005886">
    <property type="term" value="C:plasma membrane"/>
    <property type="evidence" value="ECO:0007669"/>
    <property type="project" value="UniProtKB-SubCell"/>
</dbReference>
<feature type="domain" description="Histidine kinase" evidence="13">
    <location>
        <begin position="241"/>
        <end position="449"/>
    </location>
</feature>
<dbReference type="InterPro" id="IPR005467">
    <property type="entry name" value="His_kinase_dom"/>
</dbReference>
<evidence type="ECO:0000256" key="6">
    <source>
        <dbReference type="ARBA" id="ARBA00022692"/>
    </source>
</evidence>
<evidence type="ECO:0000256" key="11">
    <source>
        <dbReference type="SAM" id="MobiDB-lite"/>
    </source>
</evidence>
<dbReference type="InterPro" id="IPR036097">
    <property type="entry name" value="HisK_dim/P_sf"/>
</dbReference>
<feature type="domain" description="HAMP" evidence="14">
    <location>
        <begin position="180"/>
        <end position="233"/>
    </location>
</feature>
<keyword evidence="8 12" id="KW-1133">Transmembrane helix</keyword>
<dbReference type="PANTHER" id="PTHR45436">
    <property type="entry name" value="SENSOR HISTIDINE KINASE YKOH"/>
    <property type="match status" value="1"/>
</dbReference>
<dbReference type="InterPro" id="IPR003660">
    <property type="entry name" value="HAMP_dom"/>
</dbReference>
<dbReference type="Proteomes" id="UP000198282">
    <property type="component" value="Unassembled WGS sequence"/>
</dbReference>
<evidence type="ECO:0000313" key="15">
    <source>
        <dbReference type="EMBL" id="SNT47409.1"/>
    </source>
</evidence>
<feature type="region of interest" description="Disordered" evidence="11">
    <location>
        <begin position="454"/>
        <end position="528"/>
    </location>
</feature>
<dbReference type="AlphaFoldDB" id="A0A239MZV2"/>
<dbReference type="Pfam" id="PF00672">
    <property type="entry name" value="HAMP"/>
    <property type="match status" value="1"/>
</dbReference>
<keyword evidence="5" id="KW-0808">Transferase</keyword>
<comment type="catalytic activity">
    <reaction evidence="1">
        <text>ATP + protein L-histidine = ADP + protein N-phospho-L-histidine.</text>
        <dbReference type="EC" id="2.7.13.3"/>
    </reaction>
</comment>
<evidence type="ECO:0000256" key="8">
    <source>
        <dbReference type="ARBA" id="ARBA00022989"/>
    </source>
</evidence>
<dbReference type="SMART" id="SM00388">
    <property type="entry name" value="HisKA"/>
    <property type="match status" value="1"/>
</dbReference>
<dbReference type="SUPFAM" id="SSF55874">
    <property type="entry name" value="ATPase domain of HSP90 chaperone/DNA topoisomerase II/histidine kinase"/>
    <property type="match status" value="1"/>
</dbReference>
<dbReference type="InterPro" id="IPR003594">
    <property type="entry name" value="HATPase_dom"/>
</dbReference>
<proteinExistence type="predicted"/>
<reference evidence="15 16" key="1">
    <citation type="submission" date="2017-06" db="EMBL/GenBank/DDBJ databases">
        <authorList>
            <person name="Kim H.J."/>
            <person name="Triplett B.A."/>
        </authorList>
    </citation>
    <scope>NUCLEOTIDE SEQUENCE [LARGE SCALE GENOMIC DNA]</scope>
    <source>
        <strain evidence="15 16">CGMCC 4.2132</strain>
    </source>
</reference>
<evidence type="ECO:0000256" key="5">
    <source>
        <dbReference type="ARBA" id="ARBA00022679"/>
    </source>
</evidence>
<dbReference type="OrthoDB" id="9786919at2"/>
<dbReference type="CDD" id="cd06225">
    <property type="entry name" value="HAMP"/>
    <property type="match status" value="1"/>
</dbReference>
<evidence type="ECO:0000259" key="14">
    <source>
        <dbReference type="PROSITE" id="PS50885"/>
    </source>
</evidence>
<dbReference type="SMART" id="SM00304">
    <property type="entry name" value="HAMP"/>
    <property type="match status" value="1"/>
</dbReference>
<keyword evidence="4" id="KW-0597">Phosphoprotein</keyword>
<evidence type="ECO:0000256" key="10">
    <source>
        <dbReference type="ARBA" id="ARBA00023136"/>
    </source>
</evidence>